<organism evidence="3 4">
    <name type="scientific">Rhodotorula paludigena</name>
    <dbReference type="NCBI Taxonomy" id="86838"/>
    <lineage>
        <taxon>Eukaryota</taxon>
        <taxon>Fungi</taxon>
        <taxon>Dikarya</taxon>
        <taxon>Basidiomycota</taxon>
        <taxon>Pucciniomycotina</taxon>
        <taxon>Microbotryomycetes</taxon>
        <taxon>Sporidiobolales</taxon>
        <taxon>Sporidiobolaceae</taxon>
        <taxon>Rhodotorula</taxon>
    </lineage>
</organism>
<feature type="region of interest" description="Disordered" evidence="1">
    <location>
        <begin position="32"/>
        <end position="62"/>
    </location>
</feature>
<feature type="region of interest" description="Disordered" evidence="1">
    <location>
        <begin position="594"/>
        <end position="632"/>
    </location>
</feature>
<keyword evidence="2" id="KW-0472">Membrane</keyword>
<sequence>MACTSPFSSPLGPLHHADPATASRHNIFALFRPASSSSSKEAKAAPRPAKRNKKERLISSPVLQSTTNLSVAAPSYTDATQAFNAPRPFRSTADHFPLDSDDSRCASPPPPYRFSASSVDPTRRDSFLSPAPRVDIALVPGDEVEKRLQRWDTERQLCQQRELIVLYGDSRLNVPRSLMKGVDRSLNIPSSTLSLPSQLQTLHRRQDRRMSHFDAPLRSRRHSDPPPAHLRHRKAANQNDPHFAAPDALNDSTASSSSAAFPRTQLRALLLPRRVSQRANAAQLPAPAPHAEPRHYTTDSSFRLHRQFAKRQQAQPGADEYEARLDAVGADTNCATITDGFTGTQRTLLRYNCVRRRAQARSERYQQEEAASSSSSAAAATSRVAARASRSRGDCFLYNHSRFFVVLQHHYPIVIRLVHRILLVIITPAPIVHLFRRRSHVDNRARAEIAGPSIAIPLGLLLLALLAWFCLRRRRRNAAAAAGAAGYGGATGRSTPGIGPISNPQPLQAQPRQYGAMAQYGGPSGGGMGLGPALGAGAGAGALAGAIGAGAAAGGKNSSQESVGTTPSAIGVAFSEPRTKWGRRSLVDVLAGGVRGANSGSNTPTNSAGGSIDPNRVVSGSSSFGGGRQPSIASLASAPSEYRGVGGYNSFGYQPGQLRPVREPATPQHYDPFGPSSIVAVPASAQRHHPISSEEGSISGYGGSGSSHDSVSSRYAAGSNSGESITQRLAPALAGGYAHDPRAQQSRTTQVTQSGESEGFVTADPGQSSYDEHEEELSDEGLRRSPQTEAVNFGSGSSGSASGSGRSMSRISEDPSATPRLESRGPTPRLGAGHGSFGNRRNDGTGSWWN</sequence>
<feature type="transmembrane region" description="Helical" evidence="2">
    <location>
        <begin position="417"/>
        <end position="435"/>
    </location>
</feature>
<feature type="compositionally biased region" description="Basic and acidic residues" evidence="1">
    <location>
        <begin position="92"/>
        <end position="104"/>
    </location>
</feature>
<dbReference type="Proteomes" id="UP001342314">
    <property type="component" value="Unassembled WGS sequence"/>
</dbReference>
<feature type="region of interest" description="Disordered" evidence="1">
    <location>
        <begin position="197"/>
        <end position="260"/>
    </location>
</feature>
<feature type="transmembrane region" description="Helical" evidence="2">
    <location>
        <begin position="447"/>
        <end position="469"/>
    </location>
</feature>
<accession>A0AAV5GS94</accession>
<comment type="caution">
    <text evidence="3">The sequence shown here is derived from an EMBL/GenBank/DDBJ whole genome shotgun (WGS) entry which is preliminary data.</text>
</comment>
<feature type="compositionally biased region" description="Polar residues" evidence="1">
    <location>
        <begin position="743"/>
        <end position="756"/>
    </location>
</feature>
<feature type="region of interest" description="Disordered" evidence="1">
    <location>
        <begin position="738"/>
        <end position="850"/>
    </location>
</feature>
<reference evidence="3 4" key="1">
    <citation type="submission" date="2021-12" db="EMBL/GenBank/DDBJ databases">
        <title>High titer production of polyol ester of fatty acids by Rhodotorula paludigena BS15 towards product separation-free biomass refinery.</title>
        <authorList>
            <person name="Mano J."/>
            <person name="Ono H."/>
            <person name="Tanaka T."/>
            <person name="Naito K."/>
            <person name="Sushida H."/>
            <person name="Ike M."/>
            <person name="Tokuyasu K."/>
            <person name="Kitaoka M."/>
        </authorList>
    </citation>
    <scope>NUCLEOTIDE SEQUENCE [LARGE SCALE GENOMIC DNA]</scope>
    <source>
        <strain evidence="3 4">BS15</strain>
    </source>
</reference>
<gene>
    <name evidence="3" type="ORF">Rhopal_004561-T1</name>
</gene>
<evidence type="ECO:0008006" key="5">
    <source>
        <dbReference type="Google" id="ProtNLM"/>
    </source>
</evidence>
<keyword evidence="4" id="KW-1185">Reference proteome</keyword>
<name>A0AAV5GS94_9BASI</name>
<evidence type="ECO:0000256" key="1">
    <source>
        <dbReference type="SAM" id="MobiDB-lite"/>
    </source>
</evidence>
<keyword evidence="2" id="KW-0812">Transmembrane</keyword>
<dbReference type="EMBL" id="BQKY01000009">
    <property type="protein sequence ID" value="GJN91538.1"/>
    <property type="molecule type" value="Genomic_DNA"/>
</dbReference>
<keyword evidence="2" id="KW-1133">Transmembrane helix</keyword>
<feature type="compositionally biased region" description="Polar residues" evidence="1">
    <location>
        <begin position="250"/>
        <end position="259"/>
    </location>
</feature>
<feature type="compositionally biased region" description="Low complexity" evidence="1">
    <location>
        <begin position="794"/>
        <end position="810"/>
    </location>
</feature>
<protein>
    <recommendedName>
        <fullName evidence="5">Proteophosphoglycan ppg4</fullName>
    </recommendedName>
</protein>
<evidence type="ECO:0000256" key="2">
    <source>
        <dbReference type="SAM" id="Phobius"/>
    </source>
</evidence>
<proteinExistence type="predicted"/>
<feature type="compositionally biased region" description="Basic and acidic residues" evidence="1">
    <location>
        <begin position="208"/>
        <end position="217"/>
    </location>
</feature>
<feature type="region of interest" description="Disordered" evidence="1">
    <location>
        <begin position="658"/>
        <end position="677"/>
    </location>
</feature>
<dbReference type="AlphaFoldDB" id="A0AAV5GS94"/>
<feature type="region of interest" description="Disordered" evidence="1">
    <location>
        <begin position="82"/>
        <end position="124"/>
    </location>
</feature>
<feature type="compositionally biased region" description="Polar residues" evidence="1">
    <location>
        <begin position="598"/>
        <end position="609"/>
    </location>
</feature>
<evidence type="ECO:0000313" key="3">
    <source>
        <dbReference type="EMBL" id="GJN91538.1"/>
    </source>
</evidence>
<evidence type="ECO:0000313" key="4">
    <source>
        <dbReference type="Proteomes" id="UP001342314"/>
    </source>
</evidence>
<feature type="region of interest" description="Disordered" evidence="1">
    <location>
        <begin position="683"/>
        <end position="723"/>
    </location>
</feature>